<dbReference type="AlphaFoldDB" id="A0A6A6WBM8"/>
<evidence type="ECO:0000256" key="3">
    <source>
        <dbReference type="ARBA" id="ARBA00022737"/>
    </source>
</evidence>
<evidence type="ECO:0000313" key="13">
    <source>
        <dbReference type="Proteomes" id="UP000799437"/>
    </source>
</evidence>
<feature type="compositionally biased region" description="Polar residues" evidence="10">
    <location>
        <begin position="508"/>
        <end position="532"/>
    </location>
</feature>
<feature type="compositionally biased region" description="Low complexity" evidence="10">
    <location>
        <begin position="461"/>
        <end position="483"/>
    </location>
</feature>
<feature type="region of interest" description="Disordered" evidence="10">
    <location>
        <begin position="47"/>
        <end position="128"/>
    </location>
</feature>
<dbReference type="Pfam" id="PF00096">
    <property type="entry name" value="zf-C2H2"/>
    <property type="match status" value="1"/>
</dbReference>
<feature type="domain" description="C2H2-type" evidence="11">
    <location>
        <begin position="373"/>
        <end position="400"/>
    </location>
</feature>
<dbReference type="GeneID" id="54490360"/>
<dbReference type="GO" id="GO:0001227">
    <property type="term" value="F:DNA-binding transcription repressor activity, RNA polymerase II-specific"/>
    <property type="evidence" value="ECO:0007669"/>
    <property type="project" value="TreeGrafter"/>
</dbReference>
<organism evidence="12 13">
    <name type="scientific">Pseudovirgaria hyperparasitica</name>
    <dbReference type="NCBI Taxonomy" id="470096"/>
    <lineage>
        <taxon>Eukaryota</taxon>
        <taxon>Fungi</taxon>
        <taxon>Dikarya</taxon>
        <taxon>Ascomycota</taxon>
        <taxon>Pezizomycotina</taxon>
        <taxon>Dothideomycetes</taxon>
        <taxon>Dothideomycetes incertae sedis</taxon>
        <taxon>Acrospermales</taxon>
        <taxon>Acrospermaceae</taxon>
        <taxon>Pseudovirgaria</taxon>
    </lineage>
</organism>
<dbReference type="SMART" id="SM00355">
    <property type="entry name" value="ZnF_C2H2"/>
    <property type="match status" value="2"/>
</dbReference>
<proteinExistence type="predicted"/>
<feature type="compositionally biased region" description="Low complexity" evidence="10">
    <location>
        <begin position="562"/>
        <end position="573"/>
    </location>
</feature>
<accession>A0A6A6WBM8</accession>
<reference evidence="12" key="1">
    <citation type="journal article" date="2020" name="Stud. Mycol.">
        <title>101 Dothideomycetes genomes: a test case for predicting lifestyles and emergence of pathogens.</title>
        <authorList>
            <person name="Haridas S."/>
            <person name="Albert R."/>
            <person name="Binder M."/>
            <person name="Bloem J."/>
            <person name="Labutti K."/>
            <person name="Salamov A."/>
            <person name="Andreopoulos B."/>
            <person name="Baker S."/>
            <person name="Barry K."/>
            <person name="Bills G."/>
            <person name="Bluhm B."/>
            <person name="Cannon C."/>
            <person name="Castanera R."/>
            <person name="Culley D."/>
            <person name="Daum C."/>
            <person name="Ezra D."/>
            <person name="Gonzalez J."/>
            <person name="Henrissat B."/>
            <person name="Kuo A."/>
            <person name="Liang C."/>
            <person name="Lipzen A."/>
            <person name="Lutzoni F."/>
            <person name="Magnuson J."/>
            <person name="Mondo S."/>
            <person name="Nolan M."/>
            <person name="Ohm R."/>
            <person name="Pangilinan J."/>
            <person name="Park H.-J."/>
            <person name="Ramirez L."/>
            <person name="Alfaro M."/>
            <person name="Sun H."/>
            <person name="Tritt A."/>
            <person name="Yoshinaga Y."/>
            <person name="Zwiers L.-H."/>
            <person name="Turgeon B."/>
            <person name="Goodwin S."/>
            <person name="Spatafora J."/>
            <person name="Crous P."/>
            <person name="Grigoriev I."/>
        </authorList>
    </citation>
    <scope>NUCLEOTIDE SEQUENCE</scope>
    <source>
        <strain evidence="12">CBS 121739</strain>
    </source>
</reference>
<comment type="subcellular location">
    <subcellularLocation>
        <location evidence="1">Nucleus</location>
    </subcellularLocation>
</comment>
<dbReference type="PROSITE" id="PS00028">
    <property type="entry name" value="ZINC_FINGER_C2H2_1"/>
    <property type="match status" value="1"/>
</dbReference>
<dbReference type="EMBL" id="ML996568">
    <property type="protein sequence ID" value="KAF2760093.1"/>
    <property type="molecule type" value="Genomic_DNA"/>
</dbReference>
<dbReference type="PROSITE" id="PS50157">
    <property type="entry name" value="ZINC_FINGER_C2H2_2"/>
    <property type="match status" value="2"/>
</dbReference>
<dbReference type="FunFam" id="3.30.160.60:FF:001649">
    <property type="entry name" value="C2H2 transcription factor Swi5"/>
    <property type="match status" value="1"/>
</dbReference>
<feature type="compositionally biased region" description="Polar residues" evidence="10">
    <location>
        <begin position="487"/>
        <end position="501"/>
    </location>
</feature>
<dbReference type="OrthoDB" id="8117402at2759"/>
<feature type="compositionally biased region" description="Polar residues" evidence="10">
    <location>
        <begin position="61"/>
        <end position="123"/>
    </location>
</feature>
<dbReference type="Gene3D" id="3.30.160.60">
    <property type="entry name" value="Classic Zinc Finger"/>
    <property type="match status" value="2"/>
</dbReference>
<dbReference type="GO" id="GO:0000978">
    <property type="term" value="F:RNA polymerase II cis-regulatory region sequence-specific DNA binding"/>
    <property type="evidence" value="ECO:0007669"/>
    <property type="project" value="TreeGrafter"/>
</dbReference>
<name>A0A6A6WBM8_9PEZI</name>
<dbReference type="InterPro" id="IPR013087">
    <property type="entry name" value="Znf_C2H2_type"/>
</dbReference>
<sequence>MLSNPSSGVADRRTYHRRQNSTPAMYAPALVRPLPAAVQRQLGHRRGLSLEGRPMRLGQQCDHNTNQTVSQESHPSVSIDTNYRQQYTQQPSTQVAQQHSHQPGTQVLESTQTSLVSSPQCNGDISPHDAETLERRKQRQQQLILEKYNELQNAMNEMNEFGGVDDLQANLGALMTPEATPQKQRFGRGGHVDFAPMPSNLGDMKDIHLDPPMFDDRFAGLTSPLTDMSYASSYCSDHSSPSHTHASPHSSPHHQISHDFGQFAPLNSNVIRQIFPNSQVILQPPHGAHPDNSFYSSNATQASSPQAIEIAGVQIDATIEDTGISNEDVQQFISAQDTESGRWFCLWNGCNKDFGRRENIRAHVQTHLNDRQYKCNHCNKKFVRQHDLKRHAKIHTGDKSNKCPCGAGFARQDALTRHRQRGMCSGAFPNVEKRNAKRGRPKKNRPDMEARVSKAAKTRRALASSASSVSASSPPSGSMSPDADFNLDTSHYNDSYESFDSQSDHSSDPFSDSLENLHATSPISQESKSFSSGGVAPEATMMSRTTTQASTNSFDRTPPMSPSDSTSPASVPSPGHPSIEHLPSFSKIETPPGSPCMQNDNIESLFDESYEFNSYCGTTMDSGSIDALINCDFSNEMNFDAFRELDQTM</sequence>
<feature type="region of interest" description="Disordered" evidence="10">
    <location>
        <begin position="1"/>
        <end position="24"/>
    </location>
</feature>
<feature type="compositionally biased region" description="Polar residues" evidence="10">
    <location>
        <begin position="542"/>
        <end position="555"/>
    </location>
</feature>
<keyword evidence="4" id="KW-0862">Zinc</keyword>
<protein>
    <recommendedName>
        <fullName evidence="11">C2H2-type domain-containing protein</fullName>
    </recommendedName>
</protein>
<dbReference type="SUPFAM" id="SSF57667">
    <property type="entry name" value="beta-beta-alpha zinc fingers"/>
    <property type="match status" value="1"/>
</dbReference>
<evidence type="ECO:0000256" key="7">
    <source>
        <dbReference type="ARBA" id="ARBA00023242"/>
    </source>
</evidence>
<feature type="coiled-coil region" evidence="9">
    <location>
        <begin position="130"/>
        <end position="157"/>
    </location>
</feature>
<feature type="domain" description="C2H2-type" evidence="11">
    <location>
        <begin position="343"/>
        <end position="372"/>
    </location>
</feature>
<dbReference type="GO" id="GO:0005654">
    <property type="term" value="C:nucleoplasm"/>
    <property type="evidence" value="ECO:0007669"/>
    <property type="project" value="TreeGrafter"/>
</dbReference>
<keyword evidence="8" id="KW-0863">Zinc-finger</keyword>
<evidence type="ECO:0000256" key="1">
    <source>
        <dbReference type="ARBA" id="ARBA00004123"/>
    </source>
</evidence>
<keyword evidence="7" id="KW-0539">Nucleus</keyword>
<keyword evidence="2" id="KW-0479">Metal-binding</keyword>
<evidence type="ECO:0000256" key="2">
    <source>
        <dbReference type="ARBA" id="ARBA00022723"/>
    </source>
</evidence>
<feature type="compositionally biased region" description="Low complexity" evidence="10">
    <location>
        <begin position="234"/>
        <end position="254"/>
    </location>
</feature>
<feature type="region of interest" description="Disordered" evidence="10">
    <location>
        <begin position="425"/>
        <end position="598"/>
    </location>
</feature>
<keyword evidence="3" id="KW-0677">Repeat</keyword>
<evidence type="ECO:0000256" key="9">
    <source>
        <dbReference type="SAM" id="Coils"/>
    </source>
</evidence>
<dbReference type="PANTHER" id="PTHR24399:SF70">
    <property type="entry name" value="C2H2-TYPE DOMAIN-CONTAINING PROTEIN"/>
    <property type="match status" value="1"/>
</dbReference>
<dbReference type="Proteomes" id="UP000799437">
    <property type="component" value="Unassembled WGS sequence"/>
</dbReference>
<keyword evidence="13" id="KW-1185">Reference proteome</keyword>
<gene>
    <name evidence="12" type="ORF">EJ05DRAFT_536274</name>
</gene>
<dbReference type="PANTHER" id="PTHR24399">
    <property type="entry name" value="ZINC FINGER AND BTB DOMAIN-CONTAINING"/>
    <property type="match status" value="1"/>
</dbReference>
<keyword evidence="5" id="KW-0805">Transcription regulation</keyword>
<keyword evidence="6" id="KW-0804">Transcription</keyword>
<evidence type="ECO:0000256" key="5">
    <source>
        <dbReference type="ARBA" id="ARBA00023015"/>
    </source>
</evidence>
<evidence type="ECO:0000313" key="12">
    <source>
        <dbReference type="EMBL" id="KAF2760093.1"/>
    </source>
</evidence>
<keyword evidence="9" id="KW-0175">Coiled coil</keyword>
<evidence type="ECO:0000256" key="8">
    <source>
        <dbReference type="PROSITE-ProRule" id="PRU00042"/>
    </source>
</evidence>
<evidence type="ECO:0000256" key="6">
    <source>
        <dbReference type="ARBA" id="ARBA00023163"/>
    </source>
</evidence>
<dbReference type="InterPro" id="IPR036236">
    <property type="entry name" value="Znf_C2H2_sf"/>
</dbReference>
<evidence type="ECO:0000259" key="11">
    <source>
        <dbReference type="PROSITE" id="PS50157"/>
    </source>
</evidence>
<dbReference type="GO" id="GO:0008270">
    <property type="term" value="F:zinc ion binding"/>
    <property type="evidence" value="ECO:0007669"/>
    <property type="project" value="UniProtKB-KW"/>
</dbReference>
<evidence type="ECO:0000256" key="4">
    <source>
        <dbReference type="ARBA" id="ARBA00022833"/>
    </source>
</evidence>
<evidence type="ECO:0000256" key="10">
    <source>
        <dbReference type="SAM" id="MobiDB-lite"/>
    </source>
</evidence>
<feature type="region of interest" description="Disordered" evidence="10">
    <location>
        <begin position="234"/>
        <end position="259"/>
    </location>
</feature>
<dbReference type="RefSeq" id="XP_033602544.1">
    <property type="nucleotide sequence ID" value="XM_033749306.1"/>
</dbReference>